<keyword evidence="2" id="KW-0472">Membrane</keyword>
<dbReference type="PANTHER" id="PTHR40940:SF2">
    <property type="entry name" value="BATD"/>
    <property type="match status" value="1"/>
</dbReference>
<evidence type="ECO:0000313" key="3">
    <source>
        <dbReference type="EMBL" id="MBC5620236.1"/>
    </source>
</evidence>
<dbReference type="EMBL" id="JACOOH010000002">
    <property type="protein sequence ID" value="MBC5620236.1"/>
    <property type="molecule type" value="Genomic_DNA"/>
</dbReference>
<gene>
    <name evidence="3" type="ORF">H8S64_03895</name>
</gene>
<keyword evidence="4" id="KW-1185">Reference proteome</keyword>
<feature type="transmembrane region" description="Helical" evidence="2">
    <location>
        <begin position="455"/>
        <end position="474"/>
    </location>
</feature>
<reference evidence="3 4" key="1">
    <citation type="submission" date="2020-08" db="EMBL/GenBank/DDBJ databases">
        <title>Genome public.</title>
        <authorList>
            <person name="Liu C."/>
            <person name="Sun Q."/>
        </authorList>
    </citation>
    <scope>NUCLEOTIDE SEQUENCE [LARGE SCALE GENOMIC DNA]</scope>
    <source>
        <strain evidence="3 4">NSJ-56</strain>
    </source>
</reference>
<comment type="caution">
    <text evidence="3">The sequence shown here is derived from an EMBL/GenBank/DDBJ whole genome shotgun (WGS) entry which is preliminary data.</text>
</comment>
<protein>
    <submittedName>
        <fullName evidence="3">Protein BatD</fullName>
    </submittedName>
</protein>
<feature type="region of interest" description="Disordered" evidence="1">
    <location>
        <begin position="116"/>
        <end position="143"/>
    </location>
</feature>
<dbReference type="InterPro" id="IPR025738">
    <property type="entry name" value="BatD"/>
</dbReference>
<proteinExistence type="predicted"/>
<evidence type="ECO:0000256" key="1">
    <source>
        <dbReference type="SAM" id="MobiDB-lite"/>
    </source>
</evidence>
<sequence length="601" mass="67179">MLCVIGGTKVFAQKTTFEVSAPSVVEVGEQFRLSYTLNKQGENLQVPTLKGFDLLAGPSLSTSMSFSNINGKMEQSSQFTYTYVLEAREEGEYTIEPATITIDGKEHKSEAIKIKVIKGSGNTQGNTNGGNRGTTQQREERGSASIKKDDLFLKVEVSRKSLYVGESLELTLKVYSRVNLADLQWKKIPAFDGFMTEEKKIQQIRLNREEYNGKIYDQAGVLQQLILFPQHAGTLTIDPYEIVCLIRQRTTGRSGSIFDDFFGGYRDVRVLCESDPVNITVKSLPETGKPLGFSGMVGTLSMNTSISTDTLRANDALTYKVVLRGNGNMKLLNAPKINFPHDFDVYDPKITKDVTGTSGTVTYEYIVIPRYAGEYKIPAVQYSYFDPKSSTYKMLKGDEYTIRVAKGNEASSNAGEAALQSFKKEDVRVLGQDIRYIKSGKSDLRPKGIQYFATMSYWLSFIIPFVLFVIGMILNRRRIKANADLVRMKSKTANKMAQKRLRAAAVAMRAGNSELFYQEVLNAMWGYVSYKLNIAASELNRDNINDHLTRRGADAALIQGFIDVLDHCEYARYAPGANQGEEMDKVYKDSISIITKLDKAI</sequence>
<name>A0ABR7CX29_9BACT</name>
<organism evidence="3 4">
    <name type="scientific">Butyricimonas hominis</name>
    <dbReference type="NCBI Taxonomy" id="2763032"/>
    <lineage>
        <taxon>Bacteria</taxon>
        <taxon>Pseudomonadati</taxon>
        <taxon>Bacteroidota</taxon>
        <taxon>Bacteroidia</taxon>
        <taxon>Bacteroidales</taxon>
        <taxon>Odoribacteraceae</taxon>
        <taxon>Butyricimonas</taxon>
    </lineage>
</organism>
<evidence type="ECO:0000313" key="4">
    <source>
        <dbReference type="Proteomes" id="UP000646484"/>
    </source>
</evidence>
<accession>A0ABR7CX29</accession>
<dbReference type="Pfam" id="PF13584">
    <property type="entry name" value="BatD"/>
    <property type="match status" value="3"/>
</dbReference>
<evidence type="ECO:0000256" key="2">
    <source>
        <dbReference type="SAM" id="Phobius"/>
    </source>
</evidence>
<keyword evidence="2" id="KW-0812">Transmembrane</keyword>
<dbReference type="Proteomes" id="UP000646484">
    <property type="component" value="Unassembled WGS sequence"/>
</dbReference>
<dbReference type="PANTHER" id="PTHR40940">
    <property type="entry name" value="PROTEIN BATD-RELATED"/>
    <property type="match status" value="1"/>
</dbReference>
<keyword evidence="2" id="KW-1133">Transmembrane helix</keyword>